<dbReference type="InterPro" id="IPR006000">
    <property type="entry name" value="Xylulokinase"/>
</dbReference>
<feature type="domain" description="Carbohydrate kinase FGGY N-terminal" evidence="9">
    <location>
        <begin position="3"/>
        <end position="243"/>
    </location>
</feature>
<dbReference type="Pfam" id="PF00370">
    <property type="entry name" value="FGGY_N"/>
    <property type="match status" value="1"/>
</dbReference>
<dbReference type="NCBIfam" id="TIGR01312">
    <property type="entry name" value="XylB"/>
    <property type="match status" value="1"/>
</dbReference>
<evidence type="ECO:0000256" key="3">
    <source>
        <dbReference type="ARBA" id="ARBA00022741"/>
    </source>
</evidence>
<evidence type="ECO:0000256" key="4">
    <source>
        <dbReference type="ARBA" id="ARBA00022777"/>
    </source>
</evidence>
<name>A0A1F5DK53_9BACT</name>
<protein>
    <recommendedName>
        <fullName evidence="8">Xylulose kinase</fullName>
        <shortName evidence="8">Xylulokinase</shortName>
        <ecNumber evidence="8">2.7.1.17</ecNumber>
    </recommendedName>
</protein>
<dbReference type="GO" id="GO:0042732">
    <property type="term" value="P:D-xylose metabolic process"/>
    <property type="evidence" value="ECO:0007669"/>
    <property type="project" value="UniProtKB-KW"/>
</dbReference>
<comment type="catalytic activity">
    <reaction evidence="8">
        <text>D-xylulose + ATP = D-xylulose 5-phosphate + ADP + H(+)</text>
        <dbReference type="Rhea" id="RHEA:10964"/>
        <dbReference type="ChEBI" id="CHEBI:15378"/>
        <dbReference type="ChEBI" id="CHEBI:17140"/>
        <dbReference type="ChEBI" id="CHEBI:30616"/>
        <dbReference type="ChEBI" id="CHEBI:57737"/>
        <dbReference type="ChEBI" id="CHEBI:456216"/>
        <dbReference type="EC" id="2.7.1.17"/>
    </reaction>
</comment>
<reference evidence="11 12" key="1">
    <citation type="journal article" date="2016" name="Nat. Commun.">
        <title>Thousands of microbial genomes shed light on interconnected biogeochemical processes in an aquifer system.</title>
        <authorList>
            <person name="Anantharaman K."/>
            <person name="Brown C.T."/>
            <person name="Hug L.A."/>
            <person name="Sharon I."/>
            <person name="Castelle C.J."/>
            <person name="Probst A.J."/>
            <person name="Thomas B.C."/>
            <person name="Singh A."/>
            <person name="Wilkins M.J."/>
            <person name="Karaoz U."/>
            <person name="Brodie E.L."/>
            <person name="Williams K.H."/>
            <person name="Hubbard S.S."/>
            <person name="Banfield J.F."/>
        </authorList>
    </citation>
    <scope>NUCLEOTIDE SEQUENCE [LARGE SCALE GENOMIC DNA]</scope>
</reference>
<keyword evidence="3 8" id="KW-0547">Nucleotide-binding</keyword>
<evidence type="ECO:0000256" key="6">
    <source>
        <dbReference type="ARBA" id="ARBA00023277"/>
    </source>
</evidence>
<keyword evidence="5 8" id="KW-0067">ATP-binding</keyword>
<evidence type="ECO:0000259" key="10">
    <source>
        <dbReference type="Pfam" id="PF02782"/>
    </source>
</evidence>
<keyword evidence="8" id="KW-0859">Xylose metabolism</keyword>
<dbReference type="InterPro" id="IPR018485">
    <property type="entry name" value="FGGY_C"/>
</dbReference>
<gene>
    <name evidence="8" type="primary">xylB</name>
    <name evidence="11" type="ORF">A3E73_01470</name>
</gene>
<proteinExistence type="inferred from homology"/>
<comment type="similarity">
    <text evidence="1 7">Belongs to the FGGY kinase family.</text>
</comment>
<dbReference type="AlphaFoldDB" id="A0A1F5DK53"/>
<dbReference type="Gene3D" id="3.30.420.40">
    <property type="match status" value="2"/>
</dbReference>
<keyword evidence="6 8" id="KW-0119">Carbohydrate metabolism</keyword>
<evidence type="ECO:0000256" key="1">
    <source>
        <dbReference type="ARBA" id="ARBA00009156"/>
    </source>
</evidence>
<evidence type="ECO:0000256" key="8">
    <source>
        <dbReference type="RuleBase" id="RU364073"/>
    </source>
</evidence>
<dbReference type="PANTHER" id="PTHR43095:SF5">
    <property type="entry name" value="XYLULOSE KINASE"/>
    <property type="match status" value="1"/>
</dbReference>
<dbReference type="GO" id="GO:0004856">
    <property type="term" value="F:D-xylulokinase activity"/>
    <property type="evidence" value="ECO:0007669"/>
    <property type="project" value="UniProtKB-EC"/>
</dbReference>
<dbReference type="InterPro" id="IPR018483">
    <property type="entry name" value="Carb_kinase_FGGY_CS"/>
</dbReference>
<dbReference type="Proteomes" id="UP000176791">
    <property type="component" value="Unassembled WGS sequence"/>
</dbReference>
<dbReference type="SUPFAM" id="SSF53067">
    <property type="entry name" value="Actin-like ATPase domain"/>
    <property type="match status" value="2"/>
</dbReference>
<dbReference type="InterPro" id="IPR018484">
    <property type="entry name" value="FGGY_N"/>
</dbReference>
<feature type="domain" description="Carbohydrate kinase FGGY C-terminal" evidence="10">
    <location>
        <begin position="261"/>
        <end position="402"/>
    </location>
</feature>
<dbReference type="CDD" id="cd07808">
    <property type="entry name" value="ASKHA_NBD_FGGY_EcXK-like"/>
    <property type="match status" value="1"/>
</dbReference>
<keyword evidence="2 7" id="KW-0808">Transferase</keyword>
<dbReference type="PROSITE" id="PS00445">
    <property type="entry name" value="FGGY_KINASES_2"/>
    <property type="match status" value="1"/>
</dbReference>
<dbReference type="InterPro" id="IPR043129">
    <property type="entry name" value="ATPase_NBD"/>
</dbReference>
<organism evidence="11 12">
    <name type="scientific">Candidatus Beckwithbacteria bacterium RIFCSPHIGHO2_12_FULL_47_17</name>
    <dbReference type="NCBI Taxonomy" id="1797460"/>
    <lineage>
        <taxon>Bacteria</taxon>
        <taxon>Candidatus Beckwithiibacteriota</taxon>
    </lineage>
</organism>
<keyword evidence="4 7" id="KW-0418">Kinase</keyword>
<dbReference type="GO" id="GO:0005997">
    <property type="term" value="P:xylulose metabolic process"/>
    <property type="evidence" value="ECO:0007669"/>
    <property type="project" value="InterPro"/>
</dbReference>
<sequence>MAYYLGIDLGTSVIKGLAIDDAGRILASFSKETPLISRQPDWTEQSPEFWWSSTLEIINLLATKIDFTQVKGLGLSGQMHGLVAYGNDFQVLRRAIIWMDQRSSKEVNQILKTLKNKLYQTTGNPVFTGFLLPSLLWLKKHEPELYKKIARISSPKDYLAYKLTGNLSSEPTDALATAAFDYHKNNWSQKILRSFKLKTAIFPEIKPTLTPYGTITDKVAKITKLPQGIPVYGASDQAMSALGTGLVQPGQASVALSTGGQFLVVAKKGVIDPKRRLHTLNHALPDTGLYMAATLSAGFSLRWFKDLVCNQPETDFKHFTAGVDKIPIGSDGLFFLPFLNGERTPYFNPNLRGAFFGLTSRHKRLHLVRAIMEGVAFSLRECLNVFNELKLPINKVILSGGG</sequence>
<dbReference type="EC" id="2.7.1.17" evidence="8"/>
<dbReference type="STRING" id="1797460.A3E73_01470"/>
<evidence type="ECO:0000256" key="2">
    <source>
        <dbReference type="ARBA" id="ARBA00022679"/>
    </source>
</evidence>
<evidence type="ECO:0000313" key="11">
    <source>
        <dbReference type="EMBL" id="OGD55513.1"/>
    </source>
</evidence>
<evidence type="ECO:0000256" key="5">
    <source>
        <dbReference type="ARBA" id="ARBA00022840"/>
    </source>
</evidence>
<evidence type="ECO:0000256" key="7">
    <source>
        <dbReference type="RuleBase" id="RU003733"/>
    </source>
</evidence>
<dbReference type="InterPro" id="IPR050406">
    <property type="entry name" value="FGGY_Carb_Kinase"/>
</dbReference>
<evidence type="ECO:0000313" key="12">
    <source>
        <dbReference type="Proteomes" id="UP000176791"/>
    </source>
</evidence>
<dbReference type="Pfam" id="PF02782">
    <property type="entry name" value="FGGY_C"/>
    <property type="match status" value="1"/>
</dbReference>
<dbReference type="PANTHER" id="PTHR43095">
    <property type="entry name" value="SUGAR KINASE"/>
    <property type="match status" value="1"/>
</dbReference>
<accession>A0A1F5DK53</accession>
<dbReference type="GO" id="GO:0005524">
    <property type="term" value="F:ATP binding"/>
    <property type="evidence" value="ECO:0007669"/>
    <property type="project" value="UniProtKB-KW"/>
</dbReference>
<comment type="caution">
    <text evidence="11">The sequence shown here is derived from an EMBL/GenBank/DDBJ whole genome shotgun (WGS) entry which is preliminary data.</text>
</comment>
<evidence type="ECO:0000259" key="9">
    <source>
        <dbReference type="Pfam" id="PF00370"/>
    </source>
</evidence>
<feature type="non-terminal residue" evidence="11">
    <location>
        <position position="402"/>
    </location>
</feature>
<dbReference type="EMBL" id="MEZN01000042">
    <property type="protein sequence ID" value="OGD55513.1"/>
    <property type="molecule type" value="Genomic_DNA"/>
</dbReference>